<sequence>MRRARIAGLTALVLSVTAGLPVSAAFGAGQADAGTLHVNNAAGANCSDTAPGSGSAAVPFCTISAAAKVVTPGQTVQIAGGRYAEEVHLTRSGEPGAPITFTGPASPESKGLGPVSVNETSGYTHAFFLDGVHDINVKHVDARGAQEAVLVQDSSRVTVDDASVPRRPTPA</sequence>
<name>A0A561ERT6_9ACTN</name>
<dbReference type="InterPro" id="IPR012334">
    <property type="entry name" value="Pectin_lyas_fold"/>
</dbReference>
<evidence type="ECO:0008006" key="4">
    <source>
        <dbReference type="Google" id="ProtNLM"/>
    </source>
</evidence>
<reference evidence="2 3" key="1">
    <citation type="submission" date="2019-06" db="EMBL/GenBank/DDBJ databases">
        <title>Sequencing the genomes of 1000 actinobacteria strains.</title>
        <authorList>
            <person name="Klenk H.-P."/>
        </authorList>
    </citation>
    <scope>NUCLEOTIDE SEQUENCE [LARGE SCALE GENOMIC DNA]</scope>
    <source>
        <strain evidence="2 3">DSM 41649</strain>
    </source>
</reference>
<organism evidence="2 3">
    <name type="scientific">Kitasatospora atroaurantiaca</name>
    <dbReference type="NCBI Taxonomy" id="285545"/>
    <lineage>
        <taxon>Bacteria</taxon>
        <taxon>Bacillati</taxon>
        <taxon>Actinomycetota</taxon>
        <taxon>Actinomycetes</taxon>
        <taxon>Kitasatosporales</taxon>
        <taxon>Streptomycetaceae</taxon>
        <taxon>Kitasatospora</taxon>
    </lineage>
</organism>
<dbReference type="SUPFAM" id="SSF51126">
    <property type="entry name" value="Pectin lyase-like"/>
    <property type="match status" value="1"/>
</dbReference>
<feature type="chain" id="PRO_5021770105" description="DUF1565 domain-containing protein" evidence="1">
    <location>
        <begin position="25"/>
        <end position="171"/>
    </location>
</feature>
<proteinExistence type="predicted"/>
<feature type="signal peptide" evidence="1">
    <location>
        <begin position="1"/>
        <end position="24"/>
    </location>
</feature>
<protein>
    <recommendedName>
        <fullName evidence="4">DUF1565 domain-containing protein</fullName>
    </recommendedName>
</protein>
<keyword evidence="3" id="KW-1185">Reference proteome</keyword>
<dbReference type="EMBL" id="VIVR01000001">
    <property type="protein sequence ID" value="TWE18332.1"/>
    <property type="molecule type" value="Genomic_DNA"/>
</dbReference>
<dbReference type="Proteomes" id="UP000318416">
    <property type="component" value="Unassembled WGS sequence"/>
</dbReference>
<evidence type="ECO:0000256" key="1">
    <source>
        <dbReference type="SAM" id="SignalP"/>
    </source>
</evidence>
<evidence type="ECO:0000313" key="2">
    <source>
        <dbReference type="EMBL" id="TWE18332.1"/>
    </source>
</evidence>
<dbReference type="AlphaFoldDB" id="A0A561ERT6"/>
<dbReference type="Gene3D" id="2.160.20.10">
    <property type="entry name" value="Single-stranded right-handed beta-helix, Pectin lyase-like"/>
    <property type="match status" value="1"/>
</dbReference>
<comment type="caution">
    <text evidence="2">The sequence shown here is derived from an EMBL/GenBank/DDBJ whole genome shotgun (WGS) entry which is preliminary data.</text>
</comment>
<keyword evidence="1" id="KW-0732">Signal</keyword>
<gene>
    <name evidence="2" type="ORF">FB465_3399</name>
</gene>
<accession>A0A561ERT6</accession>
<dbReference type="OrthoDB" id="3565729at2"/>
<evidence type="ECO:0000313" key="3">
    <source>
        <dbReference type="Proteomes" id="UP000318416"/>
    </source>
</evidence>
<dbReference type="RefSeq" id="WP_145791564.1">
    <property type="nucleotide sequence ID" value="NZ_BAAABR010000006.1"/>
</dbReference>
<dbReference type="InterPro" id="IPR011050">
    <property type="entry name" value="Pectin_lyase_fold/virulence"/>
</dbReference>